<evidence type="ECO:0000313" key="3">
    <source>
        <dbReference type="Proteomes" id="UP000228987"/>
    </source>
</evidence>
<comment type="caution">
    <text evidence="2">The sequence shown here is derived from an EMBL/GenBank/DDBJ whole genome shotgun (WGS) entry which is preliminary data.</text>
</comment>
<feature type="domain" description="Metallo-beta-lactamase" evidence="1">
    <location>
        <begin position="46"/>
        <end position="234"/>
    </location>
</feature>
<dbReference type="EMBL" id="NVWI01000011">
    <property type="protein sequence ID" value="PCJ40005.1"/>
    <property type="molecule type" value="Genomic_DNA"/>
</dbReference>
<evidence type="ECO:0000259" key="1">
    <source>
        <dbReference type="SMART" id="SM00849"/>
    </source>
</evidence>
<gene>
    <name evidence="2" type="ORF">COA71_12615</name>
</gene>
<name>A0A2A5C8U9_9GAMM</name>
<proteinExistence type="predicted"/>
<evidence type="ECO:0000313" key="2">
    <source>
        <dbReference type="EMBL" id="PCJ40005.1"/>
    </source>
</evidence>
<dbReference type="Gene3D" id="3.60.15.10">
    <property type="entry name" value="Ribonuclease Z/Hydroxyacylglutathione hydrolase-like"/>
    <property type="match status" value="1"/>
</dbReference>
<dbReference type="InterPro" id="IPR001279">
    <property type="entry name" value="Metallo-B-lactamas"/>
</dbReference>
<dbReference type="SUPFAM" id="SSF56281">
    <property type="entry name" value="Metallo-hydrolase/oxidoreductase"/>
    <property type="match status" value="1"/>
</dbReference>
<accession>A0A2A5C8U9</accession>
<organism evidence="2 3">
    <name type="scientific">SAR86 cluster bacterium</name>
    <dbReference type="NCBI Taxonomy" id="2030880"/>
    <lineage>
        <taxon>Bacteria</taxon>
        <taxon>Pseudomonadati</taxon>
        <taxon>Pseudomonadota</taxon>
        <taxon>Gammaproteobacteria</taxon>
        <taxon>SAR86 cluster</taxon>
    </lineage>
</organism>
<dbReference type="SMART" id="SM00849">
    <property type="entry name" value="Lactamase_B"/>
    <property type="match status" value="1"/>
</dbReference>
<dbReference type="AlphaFoldDB" id="A0A2A5C8U9"/>
<protein>
    <recommendedName>
        <fullName evidence="1">Metallo-beta-lactamase domain-containing protein</fullName>
    </recommendedName>
</protein>
<dbReference type="InterPro" id="IPR036866">
    <property type="entry name" value="RibonucZ/Hydroxyglut_hydro"/>
</dbReference>
<reference evidence="3" key="1">
    <citation type="submission" date="2017-08" db="EMBL/GenBank/DDBJ databases">
        <title>A dynamic microbial community with high functional redundancy inhabits the cold, oxic subseafloor aquifer.</title>
        <authorList>
            <person name="Tully B.J."/>
            <person name="Wheat C.G."/>
            <person name="Glazer B.T."/>
            <person name="Huber J.A."/>
        </authorList>
    </citation>
    <scope>NUCLEOTIDE SEQUENCE [LARGE SCALE GENOMIC DNA]</scope>
</reference>
<dbReference type="Proteomes" id="UP000228987">
    <property type="component" value="Unassembled WGS sequence"/>
</dbReference>
<sequence length="309" mass="34271">MIKRRTLVKGAIGSIIVLGQSFPVYSQSRISSLQLSPGLYLIQGAGSNVVFADLADELVVIDGGLRENASSLLDEIHMLAPGKRISRLFNTNWRPEHCGLNYDLGGLGGDSATIIAHENTRLWQSADPYVEWENKQYQPMPLNAQANRGFYTASSLQLGLETLLFERLPKAHTDGDIYLYFKEADVLVVSDLLAVNSFPVIDYSTGGWLRGLRDATEALLNIATDETQIIAAQGSILTRAALLQQYVMLESAWEAVVSAFQNGLSLTEFQQTNPMRAYIAERGDPTLFLQQAYRSAWYHITERTIPNVI</sequence>
<dbReference type="Pfam" id="PF00753">
    <property type="entry name" value="Lactamase_B"/>
    <property type="match status" value="1"/>
</dbReference>